<accession>C8PJQ1</accession>
<sequence>MRFIEKSLFWREWNEFLRVFLSRILIASDIAEYLYPF</sequence>
<reference evidence="1 2" key="1">
    <citation type="submission" date="2009-07" db="EMBL/GenBank/DDBJ databases">
        <authorList>
            <person name="Madupu R."/>
            <person name="Sebastian Y."/>
            <person name="Durkin A.S."/>
            <person name="Torralba M."/>
            <person name="Methe B."/>
            <person name="Sutton G.G."/>
            <person name="Strausberg R.L."/>
            <person name="Nelson K.E."/>
        </authorList>
    </citation>
    <scope>NUCLEOTIDE SEQUENCE [LARGE SCALE GENOMIC DNA]</scope>
    <source>
        <strain evidence="1 2">RM3268</strain>
    </source>
</reference>
<keyword evidence="2" id="KW-1185">Reference proteome</keyword>
<dbReference type="EMBL" id="ACYG01000027">
    <property type="protein sequence ID" value="EEV17156.1"/>
    <property type="molecule type" value="Genomic_DNA"/>
</dbReference>
<evidence type="ECO:0000313" key="2">
    <source>
        <dbReference type="Proteomes" id="UP000005709"/>
    </source>
</evidence>
<comment type="caution">
    <text evidence="1">The sequence shown here is derived from an EMBL/GenBank/DDBJ whole genome shotgun (WGS) entry which is preliminary data.</text>
</comment>
<dbReference type="AlphaFoldDB" id="C8PJQ1"/>
<evidence type="ECO:0000313" key="1">
    <source>
        <dbReference type="EMBL" id="EEV17156.1"/>
    </source>
</evidence>
<protein>
    <submittedName>
        <fullName evidence="1">Uncharacterized protein</fullName>
    </submittedName>
</protein>
<gene>
    <name evidence="1" type="ORF">CAMGR0001_1452</name>
</gene>
<proteinExistence type="predicted"/>
<dbReference type="Proteomes" id="UP000005709">
    <property type="component" value="Unassembled WGS sequence"/>
</dbReference>
<organism evidence="1 2">
    <name type="scientific">Campylobacter gracilis RM3268</name>
    <dbReference type="NCBI Taxonomy" id="553220"/>
    <lineage>
        <taxon>Bacteria</taxon>
        <taxon>Pseudomonadati</taxon>
        <taxon>Campylobacterota</taxon>
        <taxon>Epsilonproteobacteria</taxon>
        <taxon>Campylobacterales</taxon>
        <taxon>Campylobacteraceae</taxon>
        <taxon>Campylobacter</taxon>
    </lineage>
</organism>
<name>C8PJQ1_9BACT</name>